<dbReference type="PANTHER" id="PTHR30290">
    <property type="entry name" value="PERIPLASMIC BINDING COMPONENT OF ABC TRANSPORTER"/>
    <property type="match status" value="1"/>
</dbReference>
<feature type="chain" id="PRO_5045054709" evidence="2">
    <location>
        <begin position="28"/>
        <end position="698"/>
    </location>
</feature>
<dbReference type="EMBL" id="JASVWF010000003">
    <property type="protein sequence ID" value="MDL5157370.1"/>
    <property type="molecule type" value="Genomic_DNA"/>
</dbReference>
<comment type="caution">
    <text evidence="4">The sequence shown here is derived from an EMBL/GenBank/DDBJ whole genome shotgun (WGS) entry which is preliminary data.</text>
</comment>
<feature type="region of interest" description="Disordered" evidence="1">
    <location>
        <begin position="435"/>
        <end position="505"/>
    </location>
</feature>
<dbReference type="SUPFAM" id="SSF53850">
    <property type="entry name" value="Periplasmic binding protein-like II"/>
    <property type="match status" value="1"/>
</dbReference>
<evidence type="ECO:0000313" key="4">
    <source>
        <dbReference type="EMBL" id="MDL5157370.1"/>
    </source>
</evidence>
<sequence>MRALLVVVLAGLLVLAGCSSSPPPVVGQAPTTASRPQPQLEPDPTQLRIGVDDLGGGLNPHRIADLTPASRTIASLVLPSAFRVGPDGVRRPDTTVVTSARVTSTRPYTVSYEIAPAAAWSDNAPIAAEDFVYLWQQMRSQPGVVDAAGYRAISDVRSRAGGKAVDVVFDRPYPAWQTLFDSLLPAHLLKDAPGSWGGALQDSIPVSGGPYAVRLVDRIRGQVTLVRNSVYWGTPSVPDQIVLQAADHASLIDRVRTGDVQATQFRADGDDLAALNALGAAAPGPAGPLAVRTVPEAQLVQLALRSDDGPLSDPRVRRAVVSLLDRQALVAAGADGGPGQALRADAFATAPSEPGYRPTLTADSPVQAPDPATATRLLAQAGYLRGPDGRWTRDGTALRLRLSAPAQSSPYGRLVETLAAQLNAAGIGTTVVADAGSNPFPPGRGPIPSDTPSVVATPSTPGPLTSSAVPGTTTTSPAATSTAPTTTSTPPTETTTSVPPIPKSPSDMAVADVTVLALPVGADPVAGLDSLIGCPGRQAPTSSGVSPALPRTTTSRPVAPSTSPAAPPTTSAAPTSTGPAPTSAAAPTTTTPAPLAQDGTPEASEALSVTGFCDPTLQSILDGASSGSIDTDTALALVEPMLWRATPLVPLFQAATTLVAPADRADVVVPPFGVSPFASADRWTPPARQGQANGDANN</sequence>
<dbReference type="Pfam" id="PF00496">
    <property type="entry name" value="SBP_bac_5"/>
    <property type="match status" value="1"/>
</dbReference>
<dbReference type="Gene3D" id="3.90.76.10">
    <property type="entry name" value="Dipeptide-binding Protein, Domain 1"/>
    <property type="match status" value="1"/>
</dbReference>
<dbReference type="Gene3D" id="3.10.105.10">
    <property type="entry name" value="Dipeptide-binding Protein, Domain 3"/>
    <property type="match status" value="1"/>
</dbReference>
<dbReference type="InterPro" id="IPR039424">
    <property type="entry name" value="SBP_5"/>
</dbReference>
<feature type="region of interest" description="Disordered" evidence="1">
    <location>
        <begin position="21"/>
        <end position="44"/>
    </location>
</feature>
<keyword evidence="2" id="KW-0732">Signal</keyword>
<dbReference type="RefSeq" id="WP_286053799.1">
    <property type="nucleotide sequence ID" value="NZ_JASVWF010000003.1"/>
</dbReference>
<feature type="region of interest" description="Disordered" evidence="1">
    <location>
        <begin position="679"/>
        <end position="698"/>
    </location>
</feature>
<dbReference type="PANTHER" id="PTHR30290:SF65">
    <property type="entry name" value="MONOACYL PHOSPHATIDYLINOSITOL TETRAMANNOSIDE-BINDING PROTEIN LPQW-RELATED"/>
    <property type="match status" value="1"/>
</dbReference>
<name>A0ABT7M9N9_9PSEU</name>
<organism evidence="4 5">
    <name type="scientific">Actinomycetospora termitidis</name>
    <dbReference type="NCBI Taxonomy" id="3053470"/>
    <lineage>
        <taxon>Bacteria</taxon>
        <taxon>Bacillati</taxon>
        <taxon>Actinomycetota</taxon>
        <taxon>Actinomycetes</taxon>
        <taxon>Pseudonocardiales</taxon>
        <taxon>Pseudonocardiaceae</taxon>
        <taxon>Actinomycetospora</taxon>
    </lineage>
</organism>
<keyword evidence="5" id="KW-1185">Reference proteome</keyword>
<protein>
    <submittedName>
        <fullName evidence="4">ABC transporter substrate-binding protein</fullName>
    </submittedName>
</protein>
<evidence type="ECO:0000259" key="3">
    <source>
        <dbReference type="Pfam" id="PF00496"/>
    </source>
</evidence>
<feature type="region of interest" description="Disordered" evidence="1">
    <location>
        <begin position="538"/>
        <end position="606"/>
    </location>
</feature>
<feature type="compositionally biased region" description="Low complexity" evidence="1">
    <location>
        <begin position="465"/>
        <end position="498"/>
    </location>
</feature>
<feature type="compositionally biased region" description="Polar residues" evidence="1">
    <location>
        <begin position="450"/>
        <end position="464"/>
    </location>
</feature>
<gene>
    <name evidence="4" type="ORF">QRT03_15495</name>
</gene>
<evidence type="ECO:0000256" key="2">
    <source>
        <dbReference type="SAM" id="SignalP"/>
    </source>
</evidence>
<feature type="domain" description="Solute-binding protein family 5" evidence="3">
    <location>
        <begin position="109"/>
        <end position="431"/>
    </location>
</feature>
<dbReference type="PRINTS" id="PR01217">
    <property type="entry name" value="PRICHEXTENSN"/>
</dbReference>
<reference evidence="4 5" key="1">
    <citation type="submission" date="2023-06" db="EMBL/GenBank/DDBJ databases">
        <title>Actinomycetospora Odt1-22.</title>
        <authorList>
            <person name="Supong K."/>
        </authorList>
    </citation>
    <scope>NUCLEOTIDE SEQUENCE [LARGE SCALE GENOMIC DNA]</scope>
    <source>
        <strain evidence="4 5">Odt1-22</strain>
    </source>
</reference>
<dbReference type="Proteomes" id="UP001231924">
    <property type="component" value="Unassembled WGS sequence"/>
</dbReference>
<evidence type="ECO:0000313" key="5">
    <source>
        <dbReference type="Proteomes" id="UP001231924"/>
    </source>
</evidence>
<feature type="compositionally biased region" description="Low complexity" evidence="1">
    <location>
        <begin position="550"/>
        <end position="594"/>
    </location>
</feature>
<dbReference type="InterPro" id="IPR000914">
    <property type="entry name" value="SBP_5_dom"/>
</dbReference>
<dbReference type="CDD" id="cd08501">
    <property type="entry name" value="PBP2_Lpqw"/>
    <property type="match status" value="1"/>
</dbReference>
<feature type="signal peptide" evidence="2">
    <location>
        <begin position="1"/>
        <end position="27"/>
    </location>
</feature>
<accession>A0ABT7M9N9</accession>
<proteinExistence type="predicted"/>
<evidence type="ECO:0000256" key="1">
    <source>
        <dbReference type="SAM" id="MobiDB-lite"/>
    </source>
</evidence>